<dbReference type="InterPro" id="IPR034660">
    <property type="entry name" value="DinB/YfiT-like"/>
</dbReference>
<dbReference type="Pfam" id="PF11716">
    <property type="entry name" value="MDMPI_N"/>
    <property type="match status" value="1"/>
</dbReference>
<dbReference type="AlphaFoldDB" id="A0A8J3K9U1"/>
<dbReference type="RefSeq" id="WP_191840488.1">
    <property type="nucleotide sequence ID" value="NZ_BONG01000060.1"/>
</dbReference>
<dbReference type="InterPro" id="IPR017517">
    <property type="entry name" value="Maleyloyr_isom"/>
</dbReference>
<protein>
    <recommendedName>
        <fullName evidence="1">Mycothiol-dependent maleylpyruvate isomerase metal-binding domain-containing protein</fullName>
    </recommendedName>
</protein>
<dbReference type="InterPro" id="IPR024344">
    <property type="entry name" value="MDMPI_metal-binding"/>
</dbReference>
<dbReference type="InterPro" id="IPR017520">
    <property type="entry name" value="CHP03086"/>
</dbReference>
<reference evidence="2 3" key="1">
    <citation type="submission" date="2021-01" db="EMBL/GenBank/DDBJ databases">
        <title>Whole genome shotgun sequence of Catellatospora chokoriensis NBRC 107358.</title>
        <authorList>
            <person name="Komaki H."/>
            <person name="Tamura T."/>
        </authorList>
    </citation>
    <scope>NUCLEOTIDE SEQUENCE [LARGE SCALE GENOMIC DNA]</scope>
    <source>
        <strain evidence="2 3">NBRC 107358</strain>
    </source>
</reference>
<proteinExistence type="predicted"/>
<dbReference type="NCBIfam" id="TIGR03086">
    <property type="entry name" value="TIGR03086 family metal-binding protein"/>
    <property type="match status" value="1"/>
</dbReference>
<sequence>MDLLNGYRASLAEFTDRVAQVRPQQWSSPTPCPEWDVRTLVNHLVGEDRWTVPLFAGATVDDVGDRFAGDLLGADPVTAAADAAREAEAAVTAAGAMDRVVHLSFGDTAASEYAYQLTADHLIHAWDLAVALGVDPALDQQAVKVVADWFDVEENEYRGAGVIGPRIVLPDGADAQDRLLAAFGRDPGWAPD</sequence>
<dbReference type="Proteomes" id="UP000619293">
    <property type="component" value="Unassembled WGS sequence"/>
</dbReference>
<dbReference type="GO" id="GO:0046872">
    <property type="term" value="F:metal ion binding"/>
    <property type="evidence" value="ECO:0007669"/>
    <property type="project" value="InterPro"/>
</dbReference>
<dbReference type="EMBL" id="BONG01000060">
    <property type="protein sequence ID" value="GIF93300.1"/>
    <property type="molecule type" value="Genomic_DNA"/>
</dbReference>
<evidence type="ECO:0000313" key="2">
    <source>
        <dbReference type="EMBL" id="GIF93300.1"/>
    </source>
</evidence>
<dbReference type="NCBIfam" id="TIGR03083">
    <property type="entry name" value="maleylpyruvate isomerase family mycothiol-dependent enzyme"/>
    <property type="match status" value="1"/>
</dbReference>
<keyword evidence="3" id="KW-1185">Reference proteome</keyword>
<evidence type="ECO:0000313" key="3">
    <source>
        <dbReference type="Proteomes" id="UP000619293"/>
    </source>
</evidence>
<accession>A0A8J3K9U1</accession>
<comment type="caution">
    <text evidence="2">The sequence shown here is derived from an EMBL/GenBank/DDBJ whole genome shotgun (WGS) entry which is preliminary data.</text>
</comment>
<gene>
    <name evidence="2" type="ORF">Cch02nite_67440</name>
</gene>
<evidence type="ECO:0000259" key="1">
    <source>
        <dbReference type="Pfam" id="PF11716"/>
    </source>
</evidence>
<feature type="domain" description="Mycothiol-dependent maleylpyruvate isomerase metal-binding" evidence="1">
    <location>
        <begin position="8"/>
        <end position="129"/>
    </location>
</feature>
<dbReference type="SUPFAM" id="SSF109854">
    <property type="entry name" value="DinB/YfiT-like putative metalloenzymes"/>
    <property type="match status" value="1"/>
</dbReference>
<organism evidence="2 3">
    <name type="scientific">Catellatospora chokoriensis</name>
    <dbReference type="NCBI Taxonomy" id="310353"/>
    <lineage>
        <taxon>Bacteria</taxon>
        <taxon>Bacillati</taxon>
        <taxon>Actinomycetota</taxon>
        <taxon>Actinomycetes</taxon>
        <taxon>Micromonosporales</taxon>
        <taxon>Micromonosporaceae</taxon>
        <taxon>Catellatospora</taxon>
    </lineage>
</organism>
<dbReference type="Gene3D" id="1.20.120.450">
    <property type="entry name" value="dinb family like domain"/>
    <property type="match status" value="1"/>
</dbReference>
<name>A0A8J3K9U1_9ACTN</name>